<evidence type="ECO:0000313" key="2">
    <source>
        <dbReference type="Proteomes" id="UP000310158"/>
    </source>
</evidence>
<organism evidence="1 2">
    <name type="scientific">Bondarzewia mesenterica</name>
    <dbReference type="NCBI Taxonomy" id="1095465"/>
    <lineage>
        <taxon>Eukaryota</taxon>
        <taxon>Fungi</taxon>
        <taxon>Dikarya</taxon>
        <taxon>Basidiomycota</taxon>
        <taxon>Agaricomycotina</taxon>
        <taxon>Agaricomycetes</taxon>
        <taxon>Russulales</taxon>
        <taxon>Bondarzewiaceae</taxon>
        <taxon>Bondarzewia</taxon>
    </lineage>
</organism>
<reference evidence="1 2" key="1">
    <citation type="submission" date="2019-02" db="EMBL/GenBank/DDBJ databases">
        <title>Genome sequencing of the rare red list fungi Bondarzewia mesenterica.</title>
        <authorList>
            <person name="Buettner E."/>
            <person name="Kellner H."/>
        </authorList>
    </citation>
    <scope>NUCLEOTIDE SEQUENCE [LARGE SCALE GENOMIC DNA]</scope>
    <source>
        <strain evidence="1 2">DSM 108281</strain>
    </source>
</reference>
<keyword evidence="2" id="KW-1185">Reference proteome</keyword>
<comment type="caution">
    <text evidence="1">The sequence shown here is derived from an EMBL/GenBank/DDBJ whole genome shotgun (WGS) entry which is preliminary data.</text>
</comment>
<evidence type="ECO:0000313" key="1">
    <source>
        <dbReference type="EMBL" id="THH14823.1"/>
    </source>
</evidence>
<evidence type="ECO:0008006" key="3">
    <source>
        <dbReference type="Google" id="ProtNLM"/>
    </source>
</evidence>
<proteinExistence type="predicted"/>
<gene>
    <name evidence="1" type="ORF">EW146_g5563</name>
</gene>
<sequence>MQQEANTSNVQLQSPLVEEALTVVEPIELKPDQQHAYEIVRWHLEQTLAGKSIPALRLLIHGEGGMGKSKVIQSITAMFEQHNAENMLLKAAYIGITASLINGKTMHSISMISHMGHPLSDEMKAWLSQF</sequence>
<name>A0A4V3XET3_9AGAM</name>
<protein>
    <recommendedName>
        <fullName evidence="3">ATP-dependent DNA helicase</fullName>
    </recommendedName>
</protein>
<dbReference type="Gene3D" id="3.40.50.300">
    <property type="entry name" value="P-loop containing nucleotide triphosphate hydrolases"/>
    <property type="match status" value="1"/>
</dbReference>
<accession>A0A4V3XET3</accession>
<dbReference type="AlphaFoldDB" id="A0A4V3XET3"/>
<dbReference type="OrthoDB" id="432234at2759"/>
<dbReference type="Proteomes" id="UP000310158">
    <property type="component" value="Unassembled WGS sequence"/>
</dbReference>
<dbReference type="InterPro" id="IPR027417">
    <property type="entry name" value="P-loop_NTPase"/>
</dbReference>
<dbReference type="EMBL" id="SGPL01000247">
    <property type="protein sequence ID" value="THH14823.1"/>
    <property type="molecule type" value="Genomic_DNA"/>
</dbReference>